<dbReference type="Pfam" id="PF05635">
    <property type="entry name" value="23S_rRNA_IVP"/>
    <property type="match status" value="1"/>
</dbReference>
<proteinExistence type="predicted"/>
<reference evidence="1 2" key="1">
    <citation type="submission" date="2017-09" db="EMBL/GenBank/DDBJ databases">
        <title>Depth-based differentiation of microbial function through sediment-hosted aquifers and enrichment of novel symbionts in the deep terrestrial subsurface.</title>
        <authorList>
            <person name="Probst A.J."/>
            <person name="Ladd B."/>
            <person name="Jarett J.K."/>
            <person name="Geller-Mcgrath D.E."/>
            <person name="Sieber C.M."/>
            <person name="Emerson J.B."/>
            <person name="Anantharaman K."/>
            <person name="Thomas B.C."/>
            <person name="Malmstrom R."/>
            <person name="Stieglmeier M."/>
            <person name="Klingl A."/>
            <person name="Woyke T."/>
            <person name="Ryan C.M."/>
            <person name="Banfield J.F."/>
        </authorList>
    </citation>
    <scope>NUCLEOTIDE SEQUENCE [LARGE SCALE GENOMIC DNA]</scope>
    <source>
        <strain evidence="1">CG11_big_fil_rev_8_21_14_0_20_43_10</strain>
    </source>
</reference>
<accession>A0A2H0PTN5</accession>
<dbReference type="PANTHER" id="PTHR38471">
    <property type="entry name" value="FOUR HELIX BUNDLE PROTEIN"/>
    <property type="match status" value="1"/>
</dbReference>
<evidence type="ECO:0000313" key="2">
    <source>
        <dbReference type="Proteomes" id="UP000236846"/>
    </source>
</evidence>
<dbReference type="InterPro" id="IPR012657">
    <property type="entry name" value="23S_rRNA-intervening_sequence"/>
</dbReference>
<dbReference type="Gene3D" id="1.20.1440.60">
    <property type="entry name" value="23S rRNA-intervening sequence"/>
    <property type="match status" value="1"/>
</dbReference>
<sequence length="128" mass="14779">MPNQVQSKSDTKYDLKERTARFGEAVIKFVRTLPSNSVNNPLVSQIMRSATSVGANYMEADTAESKKDFQHKIGLCKKESKETMHWFRMFAQANQDRKEEIRGLWKEVRELTLIFSKIVINSKNTHAI</sequence>
<organism evidence="1 2">
    <name type="scientific">Candidatus Brennerbacteria bacterium CG11_big_fil_rev_8_21_14_0_20_43_10</name>
    <dbReference type="NCBI Taxonomy" id="1974523"/>
    <lineage>
        <taxon>Bacteria</taxon>
        <taxon>Candidatus Brenneribacteriota</taxon>
    </lineage>
</organism>
<evidence type="ECO:0000313" key="1">
    <source>
        <dbReference type="EMBL" id="PIR25348.1"/>
    </source>
</evidence>
<dbReference type="Proteomes" id="UP000236846">
    <property type="component" value="Unassembled WGS sequence"/>
</dbReference>
<dbReference type="AlphaFoldDB" id="A0A2H0PTN5"/>
<dbReference type="InterPro" id="IPR036583">
    <property type="entry name" value="23S_rRNA_IVS_sf"/>
</dbReference>
<name>A0A2H0PTN5_9BACT</name>
<protein>
    <submittedName>
        <fullName evidence="1">Four helix bundle protein</fullName>
    </submittedName>
</protein>
<dbReference type="NCBIfam" id="TIGR02436">
    <property type="entry name" value="four helix bundle protein"/>
    <property type="match status" value="1"/>
</dbReference>
<gene>
    <name evidence="1" type="ORF">COV41_03025</name>
</gene>
<comment type="caution">
    <text evidence="1">The sequence shown here is derived from an EMBL/GenBank/DDBJ whole genome shotgun (WGS) entry which is preliminary data.</text>
</comment>
<dbReference type="PANTHER" id="PTHR38471:SF2">
    <property type="entry name" value="FOUR HELIX BUNDLE PROTEIN"/>
    <property type="match status" value="1"/>
</dbReference>
<dbReference type="SUPFAM" id="SSF158446">
    <property type="entry name" value="IVS-encoded protein-like"/>
    <property type="match status" value="1"/>
</dbReference>
<dbReference type="EMBL" id="PCXE01000060">
    <property type="protein sequence ID" value="PIR25348.1"/>
    <property type="molecule type" value="Genomic_DNA"/>
</dbReference>
<dbReference type="PIRSF" id="PIRSF035652">
    <property type="entry name" value="CHP02436"/>
    <property type="match status" value="1"/>
</dbReference>